<name>A0A1E7FLU7_9STRA</name>
<keyword evidence="3" id="KW-1185">Reference proteome</keyword>
<dbReference type="AlphaFoldDB" id="A0A1E7FLU7"/>
<evidence type="ECO:0000313" key="3">
    <source>
        <dbReference type="Proteomes" id="UP000095751"/>
    </source>
</evidence>
<reference evidence="2 3" key="1">
    <citation type="submission" date="2016-09" db="EMBL/GenBank/DDBJ databases">
        <title>Extensive genetic diversity and differential bi-allelic expression allows diatom success in the polar Southern Ocean.</title>
        <authorList>
            <consortium name="DOE Joint Genome Institute"/>
            <person name="Mock T."/>
            <person name="Otillar R.P."/>
            <person name="Strauss J."/>
            <person name="Dupont C."/>
            <person name="Frickenhaus S."/>
            <person name="Maumus F."/>
            <person name="Mcmullan M."/>
            <person name="Sanges R."/>
            <person name="Schmutz J."/>
            <person name="Toseland A."/>
            <person name="Valas R."/>
            <person name="Veluchamy A."/>
            <person name="Ward B.J."/>
            <person name="Allen A."/>
            <person name="Barry K."/>
            <person name="Falciatore A."/>
            <person name="Ferrante M."/>
            <person name="Fortunato A.E."/>
            <person name="Gloeckner G."/>
            <person name="Gruber A."/>
            <person name="Hipkin R."/>
            <person name="Janech M."/>
            <person name="Kroth P."/>
            <person name="Leese F."/>
            <person name="Lindquist E."/>
            <person name="Lyon B.R."/>
            <person name="Martin J."/>
            <person name="Mayer C."/>
            <person name="Parker M."/>
            <person name="Quesneville H."/>
            <person name="Raymond J."/>
            <person name="Uhlig C."/>
            <person name="Valentin K.U."/>
            <person name="Worden A.Z."/>
            <person name="Armbrust E.V."/>
            <person name="Bowler C."/>
            <person name="Green B."/>
            <person name="Moulton V."/>
            <person name="Van Oosterhout C."/>
            <person name="Grigoriev I."/>
        </authorList>
    </citation>
    <scope>NUCLEOTIDE SEQUENCE [LARGE SCALE GENOMIC DNA]</scope>
    <source>
        <strain evidence="2 3">CCMP1102</strain>
    </source>
</reference>
<accession>A0A1E7FLU7</accession>
<feature type="compositionally biased region" description="Basic and acidic residues" evidence="1">
    <location>
        <begin position="53"/>
        <end position="76"/>
    </location>
</feature>
<dbReference type="EMBL" id="KV784356">
    <property type="protein sequence ID" value="OEU19148.1"/>
    <property type="molecule type" value="Genomic_DNA"/>
</dbReference>
<dbReference type="Proteomes" id="UP000095751">
    <property type="component" value="Unassembled WGS sequence"/>
</dbReference>
<sequence>MALTLLNHFYWQIPETKIPLMVADFVMVIAMWYVEKGVTAEKKLRELEEKHAEQNHELMKGEKLGQKAKKQHDAAERKHKNKHSKGFTGSGGGGGKINNNYNIGKKD</sequence>
<feature type="compositionally biased region" description="Low complexity" evidence="1">
    <location>
        <begin position="97"/>
        <end position="107"/>
    </location>
</feature>
<evidence type="ECO:0000313" key="2">
    <source>
        <dbReference type="EMBL" id="OEU19148.1"/>
    </source>
</evidence>
<dbReference type="InParanoid" id="A0A1E7FLU7"/>
<dbReference type="OrthoDB" id="48726at2759"/>
<gene>
    <name evidence="2" type="ORF">FRACYDRAFT_237439</name>
</gene>
<evidence type="ECO:0000256" key="1">
    <source>
        <dbReference type="SAM" id="MobiDB-lite"/>
    </source>
</evidence>
<organism evidence="2 3">
    <name type="scientific">Fragilariopsis cylindrus CCMP1102</name>
    <dbReference type="NCBI Taxonomy" id="635003"/>
    <lineage>
        <taxon>Eukaryota</taxon>
        <taxon>Sar</taxon>
        <taxon>Stramenopiles</taxon>
        <taxon>Ochrophyta</taxon>
        <taxon>Bacillariophyta</taxon>
        <taxon>Bacillariophyceae</taxon>
        <taxon>Bacillariophycidae</taxon>
        <taxon>Bacillariales</taxon>
        <taxon>Bacillariaceae</taxon>
        <taxon>Fragilariopsis</taxon>
    </lineage>
</organism>
<dbReference type="KEGG" id="fcy:FRACYDRAFT_237439"/>
<protein>
    <submittedName>
        <fullName evidence="2">Uncharacterized protein</fullName>
    </submittedName>
</protein>
<proteinExistence type="predicted"/>
<feature type="region of interest" description="Disordered" evidence="1">
    <location>
        <begin position="53"/>
        <end position="107"/>
    </location>
</feature>